<evidence type="ECO:0000256" key="5">
    <source>
        <dbReference type="SAM" id="Coils"/>
    </source>
</evidence>
<dbReference type="GO" id="GO:0046872">
    <property type="term" value="F:metal ion binding"/>
    <property type="evidence" value="ECO:0007669"/>
    <property type="project" value="InterPro"/>
</dbReference>
<comment type="caution">
    <text evidence="8">The sequence shown here is derived from an EMBL/GenBank/DDBJ whole genome shotgun (WGS) entry which is preliminary data.</text>
</comment>
<evidence type="ECO:0000256" key="6">
    <source>
        <dbReference type="SAM" id="MobiDB-lite"/>
    </source>
</evidence>
<evidence type="ECO:0000256" key="1">
    <source>
        <dbReference type="ARBA" id="ARBA00011028"/>
    </source>
</evidence>
<dbReference type="EMBL" id="SHKV01000001">
    <property type="protein sequence ID" value="RZU33504.1"/>
    <property type="molecule type" value="Genomic_DNA"/>
</dbReference>
<sequence length="329" mass="34301">MTFRTTRWTTLAAGSATTLLIAGCGAGSADETDTAAEGNGLTVLAGFYPLEWAASRVGGDLASVSSLTPPGAEAHDLELTPQDVAAVSEADLLVYIEGFQPAIDQAAESEAGDSAWEAGQAANLTLTAEDEGHSEEEEGHSDDEADSGEEAHADEEIVDPHFWLDPTRLADVGDALAERMAELDPDNAATFEENAAAMRADLEELDGEMQEALADCSVDTLVTSHDAFGYLGDRYGFEVVGISGLEPSEEPSPAGLAEIAELVGERGVTTVYTETLVDPAVAETVASEAGVETAVLDPIEGITDESAGDDYLQVMRANLETLQQGQSCA</sequence>
<evidence type="ECO:0000256" key="7">
    <source>
        <dbReference type="SAM" id="SignalP"/>
    </source>
</evidence>
<dbReference type="InterPro" id="IPR006129">
    <property type="entry name" value="AdhesinB"/>
</dbReference>
<feature type="coiled-coil region" evidence="5">
    <location>
        <begin position="188"/>
        <end position="215"/>
    </location>
</feature>
<feature type="compositionally biased region" description="Basic and acidic residues" evidence="6">
    <location>
        <begin position="149"/>
        <end position="159"/>
    </location>
</feature>
<evidence type="ECO:0000313" key="9">
    <source>
        <dbReference type="Proteomes" id="UP000292507"/>
    </source>
</evidence>
<evidence type="ECO:0000313" key="8">
    <source>
        <dbReference type="EMBL" id="RZU33504.1"/>
    </source>
</evidence>
<evidence type="ECO:0000256" key="3">
    <source>
        <dbReference type="ARBA" id="ARBA00022729"/>
    </source>
</evidence>
<dbReference type="GO" id="GO:0007155">
    <property type="term" value="P:cell adhesion"/>
    <property type="evidence" value="ECO:0007669"/>
    <property type="project" value="InterPro"/>
</dbReference>
<dbReference type="InterPro" id="IPR050492">
    <property type="entry name" value="Bact_metal-bind_prot9"/>
</dbReference>
<dbReference type="PRINTS" id="PR00690">
    <property type="entry name" value="ADHESNFAMILY"/>
</dbReference>
<keyword evidence="5" id="KW-0175">Coiled coil</keyword>
<dbReference type="Gene3D" id="3.40.50.1980">
    <property type="entry name" value="Nitrogenase molybdenum iron protein domain"/>
    <property type="match status" value="2"/>
</dbReference>
<name>A0A4Q7YAB9_9ACTN</name>
<gene>
    <name evidence="8" type="ORF">BKA19_3236</name>
</gene>
<dbReference type="PANTHER" id="PTHR42953:SF3">
    <property type="entry name" value="HIGH-AFFINITY ZINC UPTAKE SYSTEM PROTEIN ZNUA"/>
    <property type="match status" value="1"/>
</dbReference>
<evidence type="ECO:0000256" key="4">
    <source>
        <dbReference type="RuleBase" id="RU003512"/>
    </source>
</evidence>
<comment type="similarity">
    <text evidence="1 4">Belongs to the bacterial solute-binding protein 9 family.</text>
</comment>
<protein>
    <submittedName>
        <fullName evidence="8">Zinc transport system substrate-binding protein</fullName>
    </submittedName>
</protein>
<keyword evidence="2 4" id="KW-0813">Transport</keyword>
<accession>A0A4Q7YAB9</accession>
<feature type="compositionally biased region" description="Acidic residues" evidence="6">
    <location>
        <begin position="128"/>
        <end position="148"/>
    </location>
</feature>
<keyword evidence="3 7" id="KW-0732">Signal</keyword>
<proteinExistence type="inferred from homology"/>
<dbReference type="PRINTS" id="PR00691">
    <property type="entry name" value="ADHESINB"/>
</dbReference>
<dbReference type="SUPFAM" id="SSF53807">
    <property type="entry name" value="Helical backbone' metal receptor"/>
    <property type="match status" value="1"/>
</dbReference>
<dbReference type="PROSITE" id="PS51257">
    <property type="entry name" value="PROKAR_LIPOPROTEIN"/>
    <property type="match status" value="1"/>
</dbReference>
<dbReference type="PANTHER" id="PTHR42953">
    <property type="entry name" value="HIGH-AFFINITY ZINC UPTAKE SYSTEM PROTEIN ZNUA-RELATED"/>
    <property type="match status" value="1"/>
</dbReference>
<reference evidence="8 9" key="1">
    <citation type="submission" date="2019-02" db="EMBL/GenBank/DDBJ databases">
        <title>Sequencing the genomes of 1000 actinobacteria strains.</title>
        <authorList>
            <person name="Klenk H.-P."/>
        </authorList>
    </citation>
    <scope>NUCLEOTIDE SEQUENCE [LARGE SCALE GENOMIC DNA]</scope>
    <source>
        <strain evidence="8 9">DSM 44509</strain>
    </source>
</reference>
<keyword evidence="9" id="KW-1185">Reference proteome</keyword>
<dbReference type="Proteomes" id="UP000292507">
    <property type="component" value="Unassembled WGS sequence"/>
</dbReference>
<organism evidence="8 9">
    <name type="scientific">Blastococcus saxobsidens</name>
    <dbReference type="NCBI Taxonomy" id="138336"/>
    <lineage>
        <taxon>Bacteria</taxon>
        <taxon>Bacillati</taxon>
        <taxon>Actinomycetota</taxon>
        <taxon>Actinomycetes</taxon>
        <taxon>Geodermatophilales</taxon>
        <taxon>Geodermatophilaceae</taxon>
        <taxon>Blastococcus</taxon>
    </lineage>
</organism>
<dbReference type="GO" id="GO:0030001">
    <property type="term" value="P:metal ion transport"/>
    <property type="evidence" value="ECO:0007669"/>
    <property type="project" value="InterPro"/>
</dbReference>
<feature type="region of interest" description="Disordered" evidence="6">
    <location>
        <begin position="128"/>
        <end position="160"/>
    </location>
</feature>
<dbReference type="InterPro" id="IPR006127">
    <property type="entry name" value="ZnuA-like"/>
</dbReference>
<dbReference type="Pfam" id="PF01297">
    <property type="entry name" value="ZnuA"/>
    <property type="match status" value="1"/>
</dbReference>
<feature type="signal peptide" evidence="7">
    <location>
        <begin position="1"/>
        <end position="29"/>
    </location>
</feature>
<dbReference type="AlphaFoldDB" id="A0A4Q7YAB9"/>
<evidence type="ECO:0000256" key="2">
    <source>
        <dbReference type="ARBA" id="ARBA00022448"/>
    </source>
</evidence>
<dbReference type="InterPro" id="IPR006128">
    <property type="entry name" value="Lipoprotein_PsaA-like"/>
</dbReference>
<dbReference type="OrthoDB" id="9810636at2"/>
<feature type="chain" id="PRO_5020202890" evidence="7">
    <location>
        <begin position="30"/>
        <end position="329"/>
    </location>
</feature>